<dbReference type="Gene3D" id="1.10.760.10">
    <property type="entry name" value="Cytochrome c-like domain"/>
    <property type="match status" value="1"/>
</dbReference>
<evidence type="ECO:0000256" key="3">
    <source>
        <dbReference type="ARBA" id="ARBA00023004"/>
    </source>
</evidence>
<dbReference type="EMBL" id="CP147920">
    <property type="protein sequence ID" value="XAU15661.1"/>
    <property type="molecule type" value="Genomic_DNA"/>
</dbReference>
<dbReference type="SUPFAM" id="SSF46626">
    <property type="entry name" value="Cytochrome c"/>
    <property type="match status" value="1"/>
</dbReference>
<evidence type="ECO:0000313" key="7">
    <source>
        <dbReference type="EMBL" id="XAU15661.1"/>
    </source>
</evidence>
<protein>
    <submittedName>
        <fullName evidence="7">C-type cytochrome</fullName>
    </submittedName>
</protein>
<reference evidence="7 8" key="1">
    <citation type="submission" date="2024-03" db="EMBL/GenBank/DDBJ databases">
        <title>Sulfurimonas sp. HSL3-1.</title>
        <authorList>
            <person name="Wang S."/>
        </authorList>
    </citation>
    <scope>NUCLEOTIDE SEQUENCE [LARGE SCALE GENOMIC DNA]</scope>
    <source>
        <strain evidence="7 8">HSL3-1</strain>
    </source>
</reference>
<dbReference type="PROSITE" id="PS51007">
    <property type="entry name" value="CYTC"/>
    <property type="match status" value="1"/>
</dbReference>
<sequence>MKKSLLLITILGVALSAADGQALFNKCAACHGANGEKHALGKSKVINTMTPAEIETALNGYKDGTYGGSMKALMKGQAASLDETQIKTIAEFIGAK</sequence>
<evidence type="ECO:0000256" key="1">
    <source>
        <dbReference type="ARBA" id="ARBA00022617"/>
    </source>
</evidence>
<keyword evidence="5" id="KW-0732">Signal</keyword>
<evidence type="ECO:0000256" key="2">
    <source>
        <dbReference type="ARBA" id="ARBA00022723"/>
    </source>
</evidence>
<dbReference type="InterPro" id="IPR036909">
    <property type="entry name" value="Cyt_c-like_dom_sf"/>
</dbReference>
<keyword evidence="3 4" id="KW-0408">Iron</keyword>
<feature type="signal peptide" evidence="5">
    <location>
        <begin position="1"/>
        <end position="22"/>
    </location>
</feature>
<keyword evidence="1 4" id="KW-0349">Heme</keyword>
<dbReference type="Pfam" id="PF00034">
    <property type="entry name" value="Cytochrom_C"/>
    <property type="match status" value="1"/>
</dbReference>
<name>A0ABZ3HBM2_9BACT</name>
<dbReference type="RefSeq" id="WP_345970760.1">
    <property type="nucleotide sequence ID" value="NZ_CP147920.1"/>
</dbReference>
<dbReference type="Proteomes" id="UP001447842">
    <property type="component" value="Chromosome"/>
</dbReference>
<feature type="chain" id="PRO_5045074035" evidence="5">
    <location>
        <begin position="23"/>
        <end position="96"/>
    </location>
</feature>
<organism evidence="7 8">
    <name type="scientific">Sulfurimonas diazotrophicus</name>
    <dbReference type="NCBI Taxonomy" id="3131939"/>
    <lineage>
        <taxon>Bacteria</taxon>
        <taxon>Pseudomonadati</taxon>
        <taxon>Campylobacterota</taxon>
        <taxon>Epsilonproteobacteria</taxon>
        <taxon>Campylobacterales</taxon>
        <taxon>Sulfurimonadaceae</taxon>
        <taxon>Sulfurimonas</taxon>
    </lineage>
</organism>
<keyword evidence="8" id="KW-1185">Reference proteome</keyword>
<gene>
    <name evidence="7" type="ORF">WCY31_02935</name>
</gene>
<evidence type="ECO:0000259" key="6">
    <source>
        <dbReference type="PROSITE" id="PS51007"/>
    </source>
</evidence>
<accession>A0ABZ3HBM2</accession>
<dbReference type="InterPro" id="IPR009056">
    <property type="entry name" value="Cyt_c-like_dom"/>
</dbReference>
<keyword evidence="2 4" id="KW-0479">Metal-binding</keyword>
<feature type="domain" description="Cytochrome c" evidence="6">
    <location>
        <begin position="15"/>
        <end position="96"/>
    </location>
</feature>
<evidence type="ECO:0000256" key="5">
    <source>
        <dbReference type="SAM" id="SignalP"/>
    </source>
</evidence>
<proteinExistence type="predicted"/>
<evidence type="ECO:0000256" key="4">
    <source>
        <dbReference type="PROSITE-ProRule" id="PRU00433"/>
    </source>
</evidence>
<evidence type="ECO:0000313" key="8">
    <source>
        <dbReference type="Proteomes" id="UP001447842"/>
    </source>
</evidence>